<proteinExistence type="predicted"/>
<evidence type="ECO:0000313" key="1">
    <source>
        <dbReference type="EMBL" id="MBW64166.1"/>
    </source>
</evidence>
<accession>A0A2M4CFP6</accession>
<organism evidence="1">
    <name type="scientific">Anopheles marajoara</name>
    <dbReference type="NCBI Taxonomy" id="58244"/>
    <lineage>
        <taxon>Eukaryota</taxon>
        <taxon>Metazoa</taxon>
        <taxon>Ecdysozoa</taxon>
        <taxon>Arthropoda</taxon>
        <taxon>Hexapoda</taxon>
        <taxon>Insecta</taxon>
        <taxon>Pterygota</taxon>
        <taxon>Neoptera</taxon>
        <taxon>Endopterygota</taxon>
        <taxon>Diptera</taxon>
        <taxon>Nematocera</taxon>
        <taxon>Culicoidea</taxon>
        <taxon>Culicidae</taxon>
        <taxon>Anophelinae</taxon>
        <taxon>Anopheles</taxon>
    </lineage>
</organism>
<protein>
    <submittedName>
        <fullName evidence="1">Putative secreted protein</fullName>
    </submittedName>
</protein>
<sequence length="66" mass="7279">MPPAACWSPFFFSFSPPALASESVREMRWFAHFGLANELLPALVRCVRVCAFRGISSSSFCLCCGD</sequence>
<dbReference type="AlphaFoldDB" id="A0A2M4CFP6"/>
<name>A0A2M4CFP6_9DIPT</name>
<dbReference type="EMBL" id="GGFJ01015025">
    <property type="protein sequence ID" value="MBW64166.1"/>
    <property type="molecule type" value="Transcribed_RNA"/>
</dbReference>
<reference evidence="1" key="1">
    <citation type="submission" date="2018-01" db="EMBL/GenBank/DDBJ databases">
        <title>An insight into the sialome of Amazonian anophelines.</title>
        <authorList>
            <person name="Ribeiro J.M."/>
            <person name="Scarpassa V."/>
            <person name="Calvo E."/>
        </authorList>
    </citation>
    <scope>NUCLEOTIDE SEQUENCE</scope>
    <source>
        <tissue evidence="1">Salivary glands</tissue>
    </source>
</reference>